<feature type="transmembrane region" description="Helical" evidence="2">
    <location>
        <begin position="500"/>
        <end position="519"/>
    </location>
</feature>
<evidence type="ECO:0008006" key="5">
    <source>
        <dbReference type="Google" id="ProtNLM"/>
    </source>
</evidence>
<feature type="transmembrane region" description="Helical" evidence="2">
    <location>
        <begin position="560"/>
        <end position="580"/>
    </location>
</feature>
<feature type="transmembrane region" description="Helical" evidence="2">
    <location>
        <begin position="338"/>
        <end position="354"/>
    </location>
</feature>
<name>A0ABW8A994_9ACTN</name>
<feature type="transmembrane region" description="Helical" evidence="2">
    <location>
        <begin position="88"/>
        <end position="105"/>
    </location>
</feature>
<feature type="transmembrane region" description="Helical" evidence="2">
    <location>
        <begin position="39"/>
        <end position="57"/>
    </location>
</feature>
<evidence type="ECO:0000256" key="1">
    <source>
        <dbReference type="SAM" id="MobiDB-lite"/>
    </source>
</evidence>
<sequence length="783" mass="84454">MAEAPPFQRSTHQPSAPGPDAEGSPPVPLTGRRRFLNRLPAVAVIGCVAIVLSRYGVSAWDMARFAGYVGLGIALPGLLWIRAVYRPALTLTEGLALGATLGYAAEVLTYIPARALGAPLLVLAWPVGTYALFLAVPGLRRHWRGRTRPRPAPLWWSWSLALTVIYLVVWTAVNFFRTQALTWPALGASFVDMPFHLALVGEVKHHMPPMVPTVAGEPLVYHWFVYAHLAATSWVTGVEPLVLLFRLAVLPMLAALVVLLALIGRRVTGSRAGSLGALAATVLVTAPTLYLGSTAGVFTWKTVQSWSSPTQTFGALLFAPIVLLLIDQFEGRQRSRHTWALLAVFLLAVMGAKATYLPLLTAGLAAVVLVEAIRWFWVPRRLLLALAMAGSTLLFAQFVFFGGVRQGIVLDPLSIMRVTLGNLAGRDAAAVTAGAALGVTLLCVLCAAITWCGVLGLLCRPRLLLRPAVVLALGMAVAGLGAALLLGHPHLSQGYFLQAPYPYVAMVAVLGLVTVVRRARLGVRQIAVAAVAGIAAVYAIRMVFAVRVPLEPGRADFALYAPYLALLGVAALAGVALLAAGRGRLRAFALVVCLVTAAGTPAAWATRVLPGTYRSPTSAPPNPNGTPTAAMIPKGVFAAGRWLRANSAPGDLVATNAHCRWGYENPCDSRVFWATALTERRMLVEGWAYTATNMDSWRDDEVVENRPFWDHDRLQANDEVFQAPSPQTVRRLRDGYGVRWLFADHRRMRPGTHLWAHAKLRFRSGDYGVYELTPDSEAAQPTR</sequence>
<feature type="transmembrane region" description="Helical" evidence="2">
    <location>
        <begin position="384"/>
        <end position="408"/>
    </location>
</feature>
<feature type="transmembrane region" description="Helical" evidence="2">
    <location>
        <begin position="63"/>
        <end position="81"/>
    </location>
</feature>
<feature type="transmembrane region" description="Helical" evidence="2">
    <location>
        <begin position="360"/>
        <end position="377"/>
    </location>
</feature>
<gene>
    <name evidence="3" type="ORF">ACIBP5_25460</name>
</gene>
<evidence type="ECO:0000256" key="2">
    <source>
        <dbReference type="SAM" id="Phobius"/>
    </source>
</evidence>
<dbReference type="EMBL" id="JBITMB010000006">
    <property type="protein sequence ID" value="MFI7443331.1"/>
    <property type="molecule type" value="Genomic_DNA"/>
</dbReference>
<feature type="transmembrane region" description="Helical" evidence="2">
    <location>
        <begin position="243"/>
        <end position="263"/>
    </location>
</feature>
<protein>
    <recommendedName>
        <fullName evidence="5">4-amino-4-deoxy-L-arabinose transferase</fullName>
    </recommendedName>
</protein>
<proteinExistence type="predicted"/>
<keyword evidence="4" id="KW-1185">Reference proteome</keyword>
<feature type="region of interest" description="Disordered" evidence="1">
    <location>
        <begin position="1"/>
        <end position="27"/>
    </location>
</feature>
<keyword evidence="2" id="KW-0472">Membrane</keyword>
<feature type="transmembrane region" description="Helical" evidence="2">
    <location>
        <begin position="154"/>
        <end position="175"/>
    </location>
</feature>
<evidence type="ECO:0000313" key="3">
    <source>
        <dbReference type="EMBL" id="MFI7443331.1"/>
    </source>
</evidence>
<keyword evidence="2" id="KW-1133">Transmembrane helix</keyword>
<feature type="transmembrane region" description="Helical" evidence="2">
    <location>
        <begin position="526"/>
        <end position="548"/>
    </location>
</feature>
<reference evidence="3 4" key="1">
    <citation type="submission" date="2024-10" db="EMBL/GenBank/DDBJ databases">
        <title>The Natural Products Discovery Center: Release of the First 8490 Sequenced Strains for Exploring Actinobacteria Biosynthetic Diversity.</title>
        <authorList>
            <person name="Kalkreuter E."/>
            <person name="Kautsar S.A."/>
            <person name="Yang D."/>
            <person name="Bader C.D."/>
            <person name="Teijaro C.N."/>
            <person name="Fluegel L."/>
            <person name="Davis C.M."/>
            <person name="Simpson J.R."/>
            <person name="Lauterbach L."/>
            <person name="Steele A.D."/>
            <person name="Gui C."/>
            <person name="Meng S."/>
            <person name="Li G."/>
            <person name="Viehrig K."/>
            <person name="Ye F."/>
            <person name="Su P."/>
            <person name="Kiefer A.F."/>
            <person name="Nichols A."/>
            <person name="Cepeda A.J."/>
            <person name="Yan W."/>
            <person name="Fan B."/>
            <person name="Jiang Y."/>
            <person name="Adhikari A."/>
            <person name="Zheng C.-J."/>
            <person name="Schuster L."/>
            <person name="Cowan T.M."/>
            <person name="Smanski M.J."/>
            <person name="Chevrette M.G."/>
            <person name="De Carvalho L.P.S."/>
            <person name="Shen B."/>
        </authorList>
    </citation>
    <scope>NUCLEOTIDE SEQUENCE [LARGE SCALE GENOMIC DNA]</scope>
    <source>
        <strain evidence="3 4">NPDC049503</strain>
    </source>
</reference>
<feature type="transmembrane region" description="Helical" evidence="2">
    <location>
        <begin position="111"/>
        <end position="133"/>
    </location>
</feature>
<organism evidence="3 4">
    <name type="scientific">Nonomuraea indica</name>
    <dbReference type="NCBI Taxonomy" id="1581193"/>
    <lineage>
        <taxon>Bacteria</taxon>
        <taxon>Bacillati</taxon>
        <taxon>Actinomycetota</taxon>
        <taxon>Actinomycetes</taxon>
        <taxon>Streptosporangiales</taxon>
        <taxon>Streptosporangiaceae</taxon>
        <taxon>Nonomuraea</taxon>
    </lineage>
</organism>
<feature type="transmembrane region" description="Helical" evidence="2">
    <location>
        <begin position="469"/>
        <end position="488"/>
    </location>
</feature>
<evidence type="ECO:0000313" key="4">
    <source>
        <dbReference type="Proteomes" id="UP001612928"/>
    </source>
</evidence>
<feature type="transmembrane region" description="Helical" evidence="2">
    <location>
        <begin position="587"/>
        <end position="605"/>
    </location>
</feature>
<feature type="transmembrane region" description="Helical" evidence="2">
    <location>
        <begin position="306"/>
        <end position="326"/>
    </location>
</feature>
<feature type="transmembrane region" description="Helical" evidence="2">
    <location>
        <begin position="275"/>
        <end position="300"/>
    </location>
</feature>
<accession>A0ABW8A994</accession>
<comment type="caution">
    <text evidence="3">The sequence shown here is derived from an EMBL/GenBank/DDBJ whole genome shotgun (WGS) entry which is preliminary data.</text>
</comment>
<feature type="transmembrane region" description="Helical" evidence="2">
    <location>
        <begin position="428"/>
        <end position="457"/>
    </location>
</feature>
<dbReference type="RefSeq" id="WP_397023479.1">
    <property type="nucleotide sequence ID" value="NZ_JBITMB010000006.1"/>
</dbReference>
<dbReference type="Proteomes" id="UP001612928">
    <property type="component" value="Unassembled WGS sequence"/>
</dbReference>
<keyword evidence="2" id="KW-0812">Transmembrane</keyword>